<sequence>MRYRRHRPSPPLRDAVEFVWCMDEGPTHSRERVLPGGAAELVINLRDDEIKISDSGRPGQDRRFSGAVICGPYTRPFDIDPSAHTTMLGVHFKPGGAQAFLPMALSELADSHVDLEHVWGRRAQTLRSQVCEADTAEERLALMQSALVSRLRSAHELRATVVDAVRALSVDDSPPPIRDVVTRSDLCHRQLIDVFTATVGTTPKVFSRIRRFRRALSRIESGNVPAWAELAVASGYSDQSHMIREFRTLSGLTPVEHVLRRALATKDDHVAVTE</sequence>
<dbReference type="InterPro" id="IPR009057">
    <property type="entry name" value="Homeodomain-like_sf"/>
</dbReference>
<dbReference type="SUPFAM" id="SSF46689">
    <property type="entry name" value="Homeodomain-like"/>
    <property type="match status" value="1"/>
</dbReference>
<reference evidence="6" key="1">
    <citation type="submission" date="2023-07" db="EMBL/GenBank/DDBJ databases">
        <authorList>
            <person name="Deng Y."/>
            <person name="Zhang Y.-Q."/>
        </authorList>
    </citation>
    <scope>NUCLEOTIDE SEQUENCE [LARGE SCALE GENOMIC DNA]</scope>
    <source>
        <strain evidence="6">CPCC 205710</strain>
    </source>
</reference>
<dbReference type="SMART" id="SM00342">
    <property type="entry name" value="HTH_ARAC"/>
    <property type="match status" value="1"/>
</dbReference>
<dbReference type="Pfam" id="PF12833">
    <property type="entry name" value="HTH_18"/>
    <property type="match status" value="1"/>
</dbReference>
<feature type="domain" description="HTH araC/xylS-type" evidence="4">
    <location>
        <begin position="177"/>
        <end position="260"/>
    </location>
</feature>
<accession>A0ABT2MC75</accession>
<keyword evidence="3" id="KW-0804">Transcription</keyword>
<keyword evidence="6" id="KW-1185">Reference proteome</keyword>
<dbReference type="InterPro" id="IPR018060">
    <property type="entry name" value="HTH_AraC"/>
</dbReference>
<dbReference type="Gene3D" id="1.10.10.60">
    <property type="entry name" value="Homeodomain-like"/>
    <property type="match status" value="1"/>
</dbReference>
<protein>
    <submittedName>
        <fullName evidence="5">AraC family transcriptional regulator</fullName>
    </submittedName>
</protein>
<dbReference type="Pfam" id="PF20240">
    <property type="entry name" value="DUF6597"/>
    <property type="match status" value="1"/>
</dbReference>
<proteinExistence type="predicted"/>
<comment type="caution">
    <text evidence="5">The sequence shown here is derived from an EMBL/GenBank/DDBJ whole genome shotgun (WGS) entry which is preliminary data.</text>
</comment>
<dbReference type="InterPro" id="IPR050204">
    <property type="entry name" value="AraC_XylS_family_regulators"/>
</dbReference>
<dbReference type="Proteomes" id="UP001206639">
    <property type="component" value="Unassembled WGS sequence"/>
</dbReference>
<organism evidence="5 6">
    <name type="scientific">Mycobacterium deserti</name>
    <dbReference type="NCBI Taxonomy" id="2978347"/>
    <lineage>
        <taxon>Bacteria</taxon>
        <taxon>Bacillati</taxon>
        <taxon>Actinomycetota</taxon>
        <taxon>Actinomycetes</taxon>
        <taxon>Mycobacteriales</taxon>
        <taxon>Mycobacteriaceae</taxon>
        <taxon>Mycobacterium</taxon>
    </lineage>
</organism>
<keyword evidence="1" id="KW-0805">Transcription regulation</keyword>
<keyword evidence="2" id="KW-0238">DNA-binding</keyword>
<evidence type="ECO:0000256" key="2">
    <source>
        <dbReference type="ARBA" id="ARBA00023125"/>
    </source>
</evidence>
<dbReference type="PROSITE" id="PS01124">
    <property type="entry name" value="HTH_ARAC_FAMILY_2"/>
    <property type="match status" value="1"/>
</dbReference>
<evidence type="ECO:0000313" key="5">
    <source>
        <dbReference type="EMBL" id="MCT7659870.1"/>
    </source>
</evidence>
<evidence type="ECO:0000259" key="4">
    <source>
        <dbReference type="PROSITE" id="PS01124"/>
    </source>
</evidence>
<dbReference type="InterPro" id="IPR046532">
    <property type="entry name" value="DUF6597"/>
</dbReference>
<dbReference type="PANTHER" id="PTHR46796">
    <property type="entry name" value="HTH-TYPE TRANSCRIPTIONAL ACTIVATOR RHAS-RELATED"/>
    <property type="match status" value="1"/>
</dbReference>
<dbReference type="RefSeq" id="WP_260994060.1">
    <property type="nucleotide sequence ID" value="NZ_JAODWD010000003.1"/>
</dbReference>
<name>A0ABT2MC75_9MYCO</name>
<dbReference type="EMBL" id="JAODWD010000003">
    <property type="protein sequence ID" value="MCT7659870.1"/>
    <property type="molecule type" value="Genomic_DNA"/>
</dbReference>
<evidence type="ECO:0000256" key="3">
    <source>
        <dbReference type="ARBA" id="ARBA00023163"/>
    </source>
</evidence>
<evidence type="ECO:0000256" key="1">
    <source>
        <dbReference type="ARBA" id="ARBA00023015"/>
    </source>
</evidence>
<gene>
    <name evidence="5" type="ORF">N4S67_15730</name>
</gene>
<evidence type="ECO:0000313" key="6">
    <source>
        <dbReference type="Proteomes" id="UP001206639"/>
    </source>
</evidence>